<accession>A0A9X2M8Z8</accession>
<feature type="domain" description="Alpha-D-phosphohexomutase alpha/beta/alpha" evidence="4">
    <location>
        <begin position="22"/>
        <end position="154"/>
    </location>
</feature>
<evidence type="ECO:0000256" key="3">
    <source>
        <dbReference type="ARBA" id="ARBA00022553"/>
    </source>
</evidence>
<feature type="domain" description="Alpha-D-phosphohexomutase alpha/beta/alpha" evidence="6">
    <location>
        <begin position="290"/>
        <end position="401"/>
    </location>
</feature>
<dbReference type="PANTHER" id="PTHR42946">
    <property type="entry name" value="PHOSPHOHEXOSE MUTASE"/>
    <property type="match status" value="1"/>
</dbReference>
<dbReference type="Pfam" id="PF02879">
    <property type="entry name" value="PGM_PMM_II"/>
    <property type="match status" value="1"/>
</dbReference>
<dbReference type="InterPro" id="IPR050060">
    <property type="entry name" value="Phosphoglucosamine_mutase"/>
</dbReference>
<evidence type="ECO:0000313" key="7">
    <source>
        <dbReference type="EMBL" id="MCR1822937.1"/>
    </source>
</evidence>
<evidence type="ECO:0000259" key="6">
    <source>
        <dbReference type="Pfam" id="PF02880"/>
    </source>
</evidence>
<evidence type="ECO:0000256" key="1">
    <source>
        <dbReference type="ARBA" id="ARBA00001946"/>
    </source>
</evidence>
<dbReference type="GO" id="GO:0005975">
    <property type="term" value="P:carbohydrate metabolic process"/>
    <property type="evidence" value="ECO:0007669"/>
    <property type="project" value="InterPro"/>
</dbReference>
<evidence type="ECO:0000256" key="2">
    <source>
        <dbReference type="ARBA" id="ARBA00010231"/>
    </source>
</evidence>
<evidence type="ECO:0000259" key="4">
    <source>
        <dbReference type="Pfam" id="PF02878"/>
    </source>
</evidence>
<name>A0A9X2M8Z8_9FIRM</name>
<sequence length="505" mass="55717">MSINSCNLENDLKFALNKLKNGTDIRGIAIEIKNYKKSLTSEAVSLIGNGFSKWLKIKNANKKNLKVAIGMDSRLSGPQLKEALEEALTSEGLTVYDCGISTTPSMFMATVLEDYKCDGSMMITASHLPYYYNGIKFFTSEGGCEKEDIDEILDLASTPGEDSSNLTIGEIKEVNLIEDYSKLLVNKVRDSVNCEKPLEGRKIIVDAGNGAGGFFADKVLKNLGADTEGSQFLEPDGTFPNHIPNPENKEAMGSIKNAVLSSKADLGIIFDTDVDRAAIVSRTGEEINKNALIALISSIVIGENEGTTIVTDSITSTGLTEFITNLNGVHHRFKRGYKNVINEAKNLNEKGINCPVAIETSGHAALRENYFLDDGAYLVVKILIEMAKLEKEHEDISDLIKDLKHAAECEEKRIEIKCEDSRAYGQCVIEGLNEYVSQIEGWSIEPKNYEGIRINCDKEKGWFILRVSLHEPLLALNIESDIEGGVKSIFSKLEIFMKNYNNLVL</sequence>
<evidence type="ECO:0000259" key="5">
    <source>
        <dbReference type="Pfam" id="PF02879"/>
    </source>
</evidence>
<keyword evidence="8" id="KW-1185">Reference proteome</keyword>
<dbReference type="RefSeq" id="WP_257560404.1">
    <property type="nucleotide sequence ID" value="NZ_JANKBY010000091.1"/>
</dbReference>
<comment type="cofactor">
    <cofactor evidence="1">
        <name>Mg(2+)</name>
        <dbReference type="ChEBI" id="CHEBI:18420"/>
    </cofactor>
</comment>
<dbReference type="GO" id="GO:0004615">
    <property type="term" value="F:phosphomannomutase activity"/>
    <property type="evidence" value="ECO:0007669"/>
    <property type="project" value="TreeGrafter"/>
</dbReference>
<keyword evidence="3" id="KW-0597">Phosphoprotein</keyword>
<feature type="domain" description="Alpha-D-phosphohexomutase alpha/beta/alpha" evidence="5">
    <location>
        <begin position="185"/>
        <end position="284"/>
    </location>
</feature>
<reference evidence="7" key="1">
    <citation type="submission" date="2022-07" db="EMBL/GenBank/DDBJ databases">
        <title>Enhanced cultured diversity of the mouse gut microbiota enables custom-made synthetic communities.</title>
        <authorList>
            <person name="Afrizal A."/>
        </authorList>
    </citation>
    <scope>NUCLEOTIDE SEQUENCE</scope>
    <source>
        <strain evidence="7">DSM 29186</strain>
    </source>
</reference>
<dbReference type="Gene3D" id="3.40.120.10">
    <property type="entry name" value="Alpha-D-Glucose-1,6-Bisphosphate, subunit A, domain 3"/>
    <property type="match status" value="3"/>
</dbReference>
<dbReference type="CDD" id="cd03089">
    <property type="entry name" value="PMM_PGM"/>
    <property type="match status" value="1"/>
</dbReference>
<dbReference type="FunFam" id="3.40.120.10:FF:000010">
    <property type="entry name" value="phosphomannomutase/phosphoglucomutase isoform X1"/>
    <property type="match status" value="1"/>
</dbReference>
<dbReference type="InterPro" id="IPR005846">
    <property type="entry name" value="A-D-PHexomutase_a/b/a-III"/>
</dbReference>
<dbReference type="PANTHER" id="PTHR42946:SF1">
    <property type="entry name" value="PHOSPHOGLUCOMUTASE (ALPHA-D-GLUCOSE-1,6-BISPHOSPHATE-DEPENDENT)"/>
    <property type="match status" value="1"/>
</dbReference>
<dbReference type="AlphaFoldDB" id="A0A9X2M8Z8"/>
<protein>
    <submittedName>
        <fullName evidence="7">Phosphomannomutase/phosphoglucomutase</fullName>
    </submittedName>
</protein>
<gene>
    <name evidence="7" type="ORF">NSA58_09065</name>
</gene>
<dbReference type="Pfam" id="PF02878">
    <property type="entry name" value="PGM_PMM_I"/>
    <property type="match status" value="1"/>
</dbReference>
<proteinExistence type="inferred from homology"/>
<dbReference type="InterPro" id="IPR005841">
    <property type="entry name" value="Alpha-D-phosphohexomutase_SF"/>
</dbReference>
<dbReference type="Gene3D" id="3.30.310.50">
    <property type="entry name" value="Alpha-D-phosphohexomutase, C-terminal domain"/>
    <property type="match status" value="1"/>
</dbReference>
<dbReference type="InterPro" id="IPR005844">
    <property type="entry name" value="A-D-PHexomutase_a/b/a-I"/>
</dbReference>
<dbReference type="InterPro" id="IPR005845">
    <property type="entry name" value="A-D-PHexomutase_a/b/a-II"/>
</dbReference>
<organism evidence="7 8">
    <name type="scientific">Terrisporobacter muris</name>
    <dbReference type="NCBI Taxonomy" id="2963284"/>
    <lineage>
        <taxon>Bacteria</taxon>
        <taxon>Bacillati</taxon>
        <taxon>Bacillota</taxon>
        <taxon>Clostridia</taxon>
        <taxon>Peptostreptococcales</taxon>
        <taxon>Peptostreptococcaceae</taxon>
        <taxon>Terrisporobacter</taxon>
    </lineage>
</organism>
<dbReference type="EMBL" id="JANKBY010000091">
    <property type="protein sequence ID" value="MCR1822937.1"/>
    <property type="molecule type" value="Genomic_DNA"/>
</dbReference>
<comment type="similarity">
    <text evidence="2">Belongs to the phosphohexose mutase family.</text>
</comment>
<dbReference type="Proteomes" id="UP001140817">
    <property type="component" value="Unassembled WGS sequence"/>
</dbReference>
<dbReference type="InterPro" id="IPR016055">
    <property type="entry name" value="A-D-PHexomutase_a/b/a-I/II/III"/>
</dbReference>
<dbReference type="Pfam" id="PF02880">
    <property type="entry name" value="PGM_PMM_III"/>
    <property type="match status" value="1"/>
</dbReference>
<dbReference type="SUPFAM" id="SSF53738">
    <property type="entry name" value="Phosphoglucomutase, first 3 domains"/>
    <property type="match status" value="3"/>
</dbReference>
<evidence type="ECO:0000313" key="8">
    <source>
        <dbReference type="Proteomes" id="UP001140817"/>
    </source>
</evidence>
<dbReference type="PRINTS" id="PR00509">
    <property type="entry name" value="PGMPMM"/>
</dbReference>
<comment type="caution">
    <text evidence="7">The sequence shown here is derived from an EMBL/GenBank/DDBJ whole genome shotgun (WGS) entry which is preliminary data.</text>
</comment>